<keyword evidence="3 6" id="KW-0812">Transmembrane</keyword>
<name>A0A9D4ZFL1_ADICA</name>
<organism evidence="7 9">
    <name type="scientific">Adiantum capillus-veneris</name>
    <name type="common">Maidenhair fern</name>
    <dbReference type="NCBI Taxonomy" id="13818"/>
    <lineage>
        <taxon>Eukaryota</taxon>
        <taxon>Viridiplantae</taxon>
        <taxon>Streptophyta</taxon>
        <taxon>Embryophyta</taxon>
        <taxon>Tracheophyta</taxon>
        <taxon>Polypodiopsida</taxon>
        <taxon>Polypodiidae</taxon>
        <taxon>Polypodiales</taxon>
        <taxon>Pteridineae</taxon>
        <taxon>Pteridaceae</taxon>
        <taxon>Vittarioideae</taxon>
        <taxon>Adiantum</taxon>
    </lineage>
</organism>
<dbReference type="AlphaFoldDB" id="A0A9D4ZFL1"/>
<protein>
    <submittedName>
        <fullName evidence="7">Uncharacterized protein</fullName>
    </submittedName>
</protein>
<gene>
    <name evidence="7" type="ORF">GOP47_0011641</name>
    <name evidence="8" type="ORF">GOP47_0012042</name>
</gene>
<dbReference type="Gene3D" id="1.10.10.1740">
    <property type="entry name" value="Transmembrane protein 14-like"/>
    <property type="match status" value="1"/>
</dbReference>
<dbReference type="PANTHER" id="PTHR12668">
    <property type="entry name" value="TRANSMEMBRANE PROTEIN 14, 15"/>
    <property type="match status" value="1"/>
</dbReference>
<dbReference type="Proteomes" id="UP000886520">
    <property type="component" value="Chromosome 11"/>
</dbReference>
<evidence type="ECO:0000256" key="3">
    <source>
        <dbReference type="ARBA" id="ARBA00022692"/>
    </source>
</evidence>
<evidence type="ECO:0000256" key="6">
    <source>
        <dbReference type="SAM" id="Phobius"/>
    </source>
</evidence>
<feature type="transmembrane region" description="Helical" evidence="6">
    <location>
        <begin position="86"/>
        <end position="105"/>
    </location>
</feature>
<reference evidence="7" key="1">
    <citation type="submission" date="2021-01" db="EMBL/GenBank/DDBJ databases">
        <title>Adiantum capillus-veneris genome.</title>
        <authorList>
            <person name="Fang Y."/>
            <person name="Liao Q."/>
        </authorList>
    </citation>
    <scope>NUCLEOTIDE SEQUENCE</scope>
    <source>
        <strain evidence="7">H3</strain>
        <tissue evidence="7">Leaf</tissue>
    </source>
</reference>
<accession>A0A9D4ZFL1</accession>
<evidence type="ECO:0000256" key="5">
    <source>
        <dbReference type="ARBA" id="ARBA00023136"/>
    </source>
</evidence>
<evidence type="ECO:0000256" key="4">
    <source>
        <dbReference type="ARBA" id="ARBA00022989"/>
    </source>
</evidence>
<keyword evidence="9" id="KW-1185">Reference proteome</keyword>
<keyword evidence="4 6" id="KW-1133">Transmembrane helix</keyword>
<dbReference type="Pfam" id="PF03647">
    <property type="entry name" value="Tmemb_14"/>
    <property type="match status" value="1"/>
</dbReference>
<comment type="subcellular location">
    <subcellularLocation>
        <location evidence="1">Membrane</location>
    </subcellularLocation>
</comment>
<dbReference type="InterPro" id="IPR044890">
    <property type="entry name" value="TMEM14_sf"/>
</dbReference>
<dbReference type="PANTHER" id="PTHR12668:SF5">
    <property type="entry name" value="PROTEIN FATTY ACID EXPORT 5-RELATED"/>
    <property type="match status" value="1"/>
</dbReference>
<evidence type="ECO:0000256" key="2">
    <source>
        <dbReference type="ARBA" id="ARBA00007590"/>
    </source>
</evidence>
<evidence type="ECO:0000313" key="7">
    <source>
        <dbReference type="EMBL" id="KAI5073628.1"/>
    </source>
</evidence>
<comment type="caution">
    <text evidence="7">The sequence shown here is derived from an EMBL/GenBank/DDBJ whole genome shotgun (WGS) entry which is preliminary data.</text>
</comment>
<feature type="transmembrane region" description="Helical" evidence="6">
    <location>
        <begin position="30"/>
        <end position="52"/>
    </location>
</feature>
<dbReference type="GO" id="GO:0009706">
    <property type="term" value="C:chloroplast inner membrane"/>
    <property type="evidence" value="ECO:0007669"/>
    <property type="project" value="TreeGrafter"/>
</dbReference>
<dbReference type="InterPro" id="IPR005349">
    <property type="entry name" value="TMEM14"/>
</dbReference>
<proteinExistence type="inferred from homology"/>
<sequence length="119" mass="12863">MHDFCFTIPYGFVVLLGGLVGFLRKGSSTSLMGGGAAGSLLLLAGYLSLQAFKKHENSYFAFLLETAISVGLTWVMGQRYQASGKIMPAGMVAFISGVMALFYLYKLSMGGNHIVKRHE</sequence>
<keyword evidence="5 6" id="KW-0472">Membrane</keyword>
<evidence type="ECO:0000256" key="1">
    <source>
        <dbReference type="ARBA" id="ARBA00004370"/>
    </source>
</evidence>
<comment type="similarity">
    <text evidence="2">Belongs to the TMEM14 family.</text>
</comment>
<feature type="transmembrane region" description="Helical" evidence="6">
    <location>
        <begin position="6"/>
        <end position="23"/>
    </location>
</feature>
<evidence type="ECO:0000313" key="9">
    <source>
        <dbReference type="Proteomes" id="UP000886520"/>
    </source>
</evidence>
<dbReference type="EMBL" id="JABFUD020000011">
    <property type="protein sequence ID" value="KAI5074029.1"/>
    <property type="molecule type" value="Genomic_DNA"/>
</dbReference>
<dbReference type="EMBL" id="JABFUD020000011">
    <property type="protein sequence ID" value="KAI5073628.1"/>
    <property type="molecule type" value="Genomic_DNA"/>
</dbReference>
<evidence type="ECO:0000313" key="8">
    <source>
        <dbReference type="EMBL" id="KAI5074029.1"/>
    </source>
</evidence>
<dbReference type="GO" id="GO:0015245">
    <property type="term" value="F:fatty acid transmembrane transporter activity"/>
    <property type="evidence" value="ECO:0007669"/>
    <property type="project" value="TreeGrafter"/>
</dbReference>
<dbReference type="OrthoDB" id="5620at2759"/>